<keyword evidence="3" id="KW-1185">Reference proteome</keyword>
<dbReference type="EMBL" id="BAABRI010000025">
    <property type="protein sequence ID" value="GAA5484451.1"/>
    <property type="molecule type" value="Genomic_DNA"/>
</dbReference>
<organism evidence="2 3">
    <name type="scientific">Haloferula sargassicola</name>
    <dbReference type="NCBI Taxonomy" id="490096"/>
    <lineage>
        <taxon>Bacteria</taxon>
        <taxon>Pseudomonadati</taxon>
        <taxon>Verrucomicrobiota</taxon>
        <taxon>Verrucomicrobiia</taxon>
        <taxon>Verrucomicrobiales</taxon>
        <taxon>Verrucomicrobiaceae</taxon>
        <taxon>Haloferula</taxon>
    </lineage>
</organism>
<dbReference type="RefSeq" id="WP_353568548.1">
    <property type="nucleotide sequence ID" value="NZ_BAABRI010000025.1"/>
</dbReference>
<sequence length="190" mass="21409">MAVFSKCLVACGAALLASCFGPAGGWRAEVEMQTAQLGYRNWIVIAEASFPAHSQPGTRQINSYEPVPVVLDDVLTTLEKTEHVRPKIYMTRELRAVENDYAPGIDQLRKDIEASLHGHEVIELEQDSLVTLVQDAQRSFDVLVVRTNTALPYSTIFIELEPGYWDGESETRLREQIERQRMERLASPHP</sequence>
<protein>
    <recommendedName>
        <fullName evidence="4">D-ribose pyranase</fullName>
    </recommendedName>
</protein>
<keyword evidence="1" id="KW-0732">Signal</keyword>
<evidence type="ECO:0000313" key="3">
    <source>
        <dbReference type="Proteomes" id="UP001476282"/>
    </source>
</evidence>
<dbReference type="PROSITE" id="PS51257">
    <property type="entry name" value="PROKAR_LIPOPROTEIN"/>
    <property type="match status" value="1"/>
</dbReference>
<evidence type="ECO:0008006" key="4">
    <source>
        <dbReference type="Google" id="ProtNLM"/>
    </source>
</evidence>
<dbReference type="Gene3D" id="3.40.1650.10">
    <property type="entry name" value="RbsD-like domain"/>
    <property type="match status" value="1"/>
</dbReference>
<gene>
    <name evidence="2" type="ORF">Hsar01_03695</name>
</gene>
<dbReference type="SUPFAM" id="SSF102546">
    <property type="entry name" value="RbsD-like"/>
    <property type="match status" value="1"/>
</dbReference>
<feature type="chain" id="PRO_5047005981" description="D-ribose pyranase" evidence="1">
    <location>
        <begin position="24"/>
        <end position="190"/>
    </location>
</feature>
<feature type="signal peptide" evidence="1">
    <location>
        <begin position="1"/>
        <end position="23"/>
    </location>
</feature>
<proteinExistence type="predicted"/>
<evidence type="ECO:0000256" key="1">
    <source>
        <dbReference type="SAM" id="SignalP"/>
    </source>
</evidence>
<accession>A0ABP9USC4</accession>
<evidence type="ECO:0000313" key="2">
    <source>
        <dbReference type="EMBL" id="GAA5484451.1"/>
    </source>
</evidence>
<name>A0ABP9USC4_9BACT</name>
<reference evidence="2 3" key="1">
    <citation type="submission" date="2024-02" db="EMBL/GenBank/DDBJ databases">
        <title>Haloferula sargassicola NBRC 104335.</title>
        <authorList>
            <person name="Ichikawa N."/>
            <person name="Katano-Makiyama Y."/>
            <person name="Hidaka K."/>
        </authorList>
    </citation>
    <scope>NUCLEOTIDE SEQUENCE [LARGE SCALE GENOMIC DNA]</scope>
    <source>
        <strain evidence="2 3">NBRC 104335</strain>
    </source>
</reference>
<dbReference type="Proteomes" id="UP001476282">
    <property type="component" value="Unassembled WGS sequence"/>
</dbReference>
<dbReference type="InterPro" id="IPR023750">
    <property type="entry name" value="RbsD-like_sf"/>
</dbReference>
<comment type="caution">
    <text evidence="2">The sequence shown here is derived from an EMBL/GenBank/DDBJ whole genome shotgun (WGS) entry which is preliminary data.</text>
</comment>